<dbReference type="InterPro" id="IPR038735">
    <property type="entry name" value="MSMEG_1276-like_NTP-PPase_dom"/>
</dbReference>
<proteinExistence type="predicted"/>
<dbReference type="Pfam" id="PF01503">
    <property type="entry name" value="PRA-PH"/>
    <property type="match status" value="1"/>
</dbReference>
<dbReference type="InterPro" id="IPR021130">
    <property type="entry name" value="PRib-ATP_PPHydrolase-like"/>
</dbReference>
<dbReference type="EMBL" id="CP145893">
    <property type="protein sequence ID" value="WWP24082.1"/>
    <property type="molecule type" value="Genomic_DNA"/>
</dbReference>
<accession>A0ABD8B2N8</accession>
<protein>
    <submittedName>
        <fullName evidence="1">Nucleoside triphosphate pyrophosphohydrolase</fullName>
    </submittedName>
</protein>
<evidence type="ECO:0000313" key="2">
    <source>
        <dbReference type="Proteomes" id="UP001364764"/>
    </source>
</evidence>
<dbReference type="GeneID" id="93480002"/>
<geneLocation type="plasmid" evidence="1 2">
    <name>pY5S7-1</name>
</geneLocation>
<evidence type="ECO:0000313" key="1">
    <source>
        <dbReference type="EMBL" id="WWP24082.1"/>
    </source>
</evidence>
<sequence length="106" mass="12396">MKTYNKLVRDKIPQIIETSGKLYDVKVLSEEEYETALKLKMQEELNEFLEAKDNNEQILELADLLEVVYSFSLSQGTTVEELENIRKQKHDERGGFDKKIMLLTVQ</sequence>
<dbReference type="AlphaFoldDB" id="A0ABD8B2N8"/>
<dbReference type="Proteomes" id="UP001364764">
    <property type="component" value="Plasmid pY5S7-1"/>
</dbReference>
<organism evidence="1 2">
    <name type="scientific">Paenibacillus amylolyticus</name>
    <dbReference type="NCBI Taxonomy" id="1451"/>
    <lineage>
        <taxon>Bacteria</taxon>
        <taxon>Bacillati</taxon>
        <taxon>Bacillota</taxon>
        <taxon>Bacilli</taxon>
        <taxon>Bacillales</taxon>
        <taxon>Paenibacillaceae</taxon>
        <taxon>Paenibacillus</taxon>
    </lineage>
</organism>
<reference evidence="1 2" key="1">
    <citation type="submission" date="2024-02" db="EMBL/GenBank/DDBJ databases">
        <title>Complete sequences of two Paenibacillus sp. strains and one Lysinibacillus strain isolated from the environment on STAA medium highlight biotechnological potential.</title>
        <authorList>
            <person name="Attere S.A."/>
            <person name="Piche L.C."/>
            <person name="Intertaglia L."/>
            <person name="Lami R."/>
            <person name="Charette S.J."/>
            <person name="Vincent A.T."/>
        </authorList>
    </citation>
    <scope>NUCLEOTIDE SEQUENCE [LARGE SCALE GENOMIC DNA]</scope>
    <source>
        <strain evidence="1 2">Y5S-7</strain>
        <plasmid evidence="1 2">pY5S7-1</plasmid>
    </source>
</reference>
<gene>
    <name evidence="1" type="ORF">V6668_31015</name>
</gene>
<dbReference type="RefSeq" id="WP_100528111.1">
    <property type="nucleotide sequence ID" value="NZ_CP145893.1"/>
</dbReference>
<name>A0ABD8B2N8_PAEAM</name>
<dbReference type="SUPFAM" id="SSF101386">
    <property type="entry name" value="all-alpha NTP pyrophosphatases"/>
    <property type="match status" value="1"/>
</dbReference>
<dbReference type="CDD" id="cd11532">
    <property type="entry name" value="NTP-PPase_COG4997"/>
    <property type="match status" value="1"/>
</dbReference>
<keyword evidence="1" id="KW-0614">Plasmid</keyword>